<keyword evidence="1" id="KW-0472">Membrane</keyword>
<keyword evidence="4" id="KW-1185">Reference proteome</keyword>
<keyword evidence="3" id="KW-0482">Metalloprotease</keyword>
<feature type="domain" description="CAAX prenyl protease 2/Lysostaphin resistance protein A-like" evidence="2">
    <location>
        <begin position="97"/>
        <end position="180"/>
    </location>
</feature>
<dbReference type="GO" id="GO:0004175">
    <property type="term" value="F:endopeptidase activity"/>
    <property type="evidence" value="ECO:0007669"/>
    <property type="project" value="UniProtKB-ARBA"/>
</dbReference>
<feature type="transmembrane region" description="Helical" evidence="1">
    <location>
        <begin position="146"/>
        <end position="162"/>
    </location>
</feature>
<proteinExistence type="predicted"/>
<reference evidence="3" key="1">
    <citation type="submission" date="2022-06" db="EMBL/GenBank/DDBJ databases">
        <title>Aquibacillus sp. a new bacterium isolated from soil saline samples.</title>
        <authorList>
            <person name="Galisteo C."/>
            <person name="De La Haba R."/>
            <person name="Sanchez-Porro C."/>
            <person name="Ventosa A."/>
        </authorList>
    </citation>
    <scope>NUCLEOTIDE SEQUENCE</scope>
    <source>
        <strain evidence="3">3ASR75-54</strain>
    </source>
</reference>
<feature type="transmembrane region" description="Helical" evidence="1">
    <location>
        <begin position="21"/>
        <end position="39"/>
    </location>
</feature>
<dbReference type="GO" id="GO:0080120">
    <property type="term" value="P:CAAX-box protein maturation"/>
    <property type="evidence" value="ECO:0007669"/>
    <property type="project" value="UniProtKB-ARBA"/>
</dbReference>
<dbReference type="Pfam" id="PF02517">
    <property type="entry name" value="Rce1-like"/>
    <property type="match status" value="1"/>
</dbReference>
<dbReference type="InterPro" id="IPR003675">
    <property type="entry name" value="Rce1/LyrA-like_dom"/>
</dbReference>
<feature type="transmembrane region" description="Helical" evidence="1">
    <location>
        <begin position="125"/>
        <end position="141"/>
    </location>
</feature>
<feature type="transmembrane region" description="Helical" evidence="1">
    <location>
        <begin position="168"/>
        <end position="186"/>
    </location>
</feature>
<protein>
    <submittedName>
        <fullName evidence="3">CPBP family intramembrane metalloprotease</fullName>
    </submittedName>
</protein>
<dbReference type="Proteomes" id="UP001145069">
    <property type="component" value="Unassembled WGS sequence"/>
</dbReference>
<feature type="transmembrane region" description="Helical" evidence="1">
    <location>
        <begin position="99"/>
        <end position="119"/>
    </location>
</feature>
<keyword evidence="3" id="KW-0645">Protease</keyword>
<dbReference type="AlphaFoldDB" id="A0A9X3WB98"/>
<comment type="caution">
    <text evidence="3">The sequence shown here is derived from an EMBL/GenBank/DDBJ whole genome shotgun (WGS) entry which is preliminary data.</text>
</comment>
<evidence type="ECO:0000313" key="4">
    <source>
        <dbReference type="Proteomes" id="UP001145069"/>
    </source>
</evidence>
<name>A0A9X3WB98_9BACI</name>
<dbReference type="RefSeq" id="WP_272444375.1">
    <property type="nucleotide sequence ID" value="NZ_JAMQKC010000001.1"/>
</dbReference>
<gene>
    <name evidence="3" type="ORF">NC799_00570</name>
</gene>
<dbReference type="EMBL" id="JAMQKC010000001">
    <property type="protein sequence ID" value="MDC3415408.1"/>
    <property type="molecule type" value="Genomic_DNA"/>
</dbReference>
<feature type="transmembrane region" description="Helical" evidence="1">
    <location>
        <begin position="59"/>
        <end position="79"/>
    </location>
</feature>
<accession>A0A9X3WB98</accession>
<dbReference type="GO" id="GO:0008237">
    <property type="term" value="F:metallopeptidase activity"/>
    <property type="evidence" value="ECO:0007669"/>
    <property type="project" value="UniProtKB-KW"/>
</dbReference>
<keyword evidence="1" id="KW-0812">Transmembrane</keyword>
<sequence length="195" mass="22596">MKNKQAEIAQMLTSRQLQQQLYLSQAMIVLVTLLISFFLFDSFGDWVPLFKFAPKQLFWYGVLPGLSVVLIDLLLMRYLPEKYYDDGGINKKIFQNQTIFSIFMIAFVVSVVEEMLFRGVIHTEFGYVIASTLFAVVHVRYLTKPVLLVSVFLLSFYLGLMFEWTNNLLVTIVAHFIIDFCLGLSIQSHAERRRS</sequence>
<evidence type="ECO:0000313" key="3">
    <source>
        <dbReference type="EMBL" id="MDC3415408.1"/>
    </source>
</evidence>
<keyword evidence="1" id="KW-1133">Transmembrane helix</keyword>
<evidence type="ECO:0000259" key="2">
    <source>
        <dbReference type="Pfam" id="PF02517"/>
    </source>
</evidence>
<keyword evidence="3" id="KW-0378">Hydrolase</keyword>
<evidence type="ECO:0000256" key="1">
    <source>
        <dbReference type="SAM" id="Phobius"/>
    </source>
</evidence>
<organism evidence="3 4">
    <name type="scientific">Aquibacillus salsiterrae</name>
    <dbReference type="NCBI Taxonomy" id="2950439"/>
    <lineage>
        <taxon>Bacteria</taxon>
        <taxon>Bacillati</taxon>
        <taxon>Bacillota</taxon>
        <taxon>Bacilli</taxon>
        <taxon>Bacillales</taxon>
        <taxon>Bacillaceae</taxon>
        <taxon>Aquibacillus</taxon>
    </lineage>
</organism>